<dbReference type="PANTHER" id="PTHR42901">
    <property type="entry name" value="ALCOHOL DEHYDROGENASE"/>
    <property type="match status" value="1"/>
</dbReference>
<name>A0A1U9JTK5_9HYPH</name>
<dbReference type="AlphaFoldDB" id="A0A1U9JTK5"/>
<dbReference type="SUPFAM" id="SSF51735">
    <property type="entry name" value="NAD(P)-binding Rossmann-fold domains"/>
    <property type="match status" value="1"/>
</dbReference>
<dbReference type="PRINTS" id="PR00081">
    <property type="entry name" value="GDHRDH"/>
</dbReference>
<accession>A0A1U9JTK5</accession>
<dbReference type="STRING" id="1902579.BHV28_04930"/>
<dbReference type="Pfam" id="PF00106">
    <property type="entry name" value="adh_short"/>
    <property type="match status" value="1"/>
</dbReference>
<dbReference type="KEGG" id="thd:BHV28_04930"/>
<dbReference type="InterPro" id="IPR002347">
    <property type="entry name" value="SDR_fam"/>
</dbReference>
<reference evidence="4 5" key="1">
    <citation type="journal article" date="2010" name="Science">
        <title>Genomic comparison of the ants Camponotus floridanus and Harpegnathos saltator.</title>
        <authorList>
            <person name="Bonasio R."/>
            <person name="Zhang G."/>
            <person name="Ye C."/>
            <person name="Mutti N.S."/>
            <person name="Fang X."/>
            <person name="Qin N."/>
            <person name="Donahue G."/>
            <person name="Yang P."/>
            <person name="Li Q."/>
            <person name="Li C."/>
            <person name="Zhang P."/>
            <person name="Huang Z."/>
            <person name="Berger S.L."/>
            <person name="Reinberg D."/>
            <person name="Wang J."/>
            <person name="Liebig J."/>
        </authorList>
    </citation>
    <scope>NUCLEOTIDE SEQUENCE [LARGE SCALE GENOMIC DNA]</scope>
    <source>
        <strain evidence="4 5">Hsal</strain>
    </source>
</reference>
<dbReference type="PROSITE" id="PS00061">
    <property type="entry name" value="ADH_SHORT"/>
    <property type="match status" value="1"/>
</dbReference>
<dbReference type="InterPro" id="IPR020904">
    <property type="entry name" value="Sc_DH/Rdtase_CS"/>
</dbReference>
<reference evidence="4 5" key="2">
    <citation type="journal article" date="2016" name="Sci. Rep.">
        <title>The genome of Rhizobiales bacteria in predatory ants reveals urease gene functions but no genes for nitrogen fixation.</title>
        <authorList>
            <person name="Neuvonen M.M."/>
            <person name="Tamarit D."/>
            <person name="Naslund K."/>
            <person name="Liebig J."/>
            <person name="Feldhaar H."/>
            <person name="Moran N.A."/>
            <person name="Guy L."/>
            <person name="Andersson S.G."/>
        </authorList>
    </citation>
    <scope>NUCLEOTIDE SEQUENCE [LARGE SCALE GENOMIC DNA]</scope>
    <source>
        <strain evidence="4 5">Hsal</strain>
    </source>
</reference>
<comment type="similarity">
    <text evidence="1 3">Belongs to the short-chain dehydrogenases/reductases (SDR) family.</text>
</comment>
<evidence type="ECO:0000256" key="1">
    <source>
        <dbReference type="ARBA" id="ARBA00006484"/>
    </source>
</evidence>
<dbReference type="Proteomes" id="UP000188912">
    <property type="component" value="Chromosome"/>
</dbReference>
<dbReference type="PRINTS" id="PR00080">
    <property type="entry name" value="SDRFAMILY"/>
</dbReference>
<keyword evidence="2" id="KW-0560">Oxidoreductase</keyword>
<dbReference type="Gene3D" id="3.40.50.720">
    <property type="entry name" value="NAD(P)-binding Rossmann-like Domain"/>
    <property type="match status" value="1"/>
</dbReference>
<evidence type="ECO:0000313" key="5">
    <source>
        <dbReference type="Proteomes" id="UP000188912"/>
    </source>
</evidence>
<gene>
    <name evidence="4" type="ORF">BHV28_04930</name>
</gene>
<proteinExistence type="inferred from homology"/>
<dbReference type="GO" id="GO:0016491">
    <property type="term" value="F:oxidoreductase activity"/>
    <property type="evidence" value="ECO:0007669"/>
    <property type="project" value="UniProtKB-KW"/>
</dbReference>
<sequence>MVPASDFSLKDRIALISGASRGIGRALALELAARGAHIIAVARQSAGLEALDDSIQSAGGTATLAPLDLHDMPAIDRLGAAINERWGKLDILVANAGILGPIAPLGHIEAQDFEEVMMINITSQWRLIRTVEPLLRRSDAGRAIILSSGVAHRARAFWGAYAASKAAVEMLGRVWAEELQQTPVKINCINPGATRTEMRAQAMPGENPETLPTAEEVAARIVPLTSPALTRTGKLFDVRQNRFVDYHMPD</sequence>
<organism evidence="4 5">
    <name type="scientific">Candidatus Tokpelaia hoelldobleri</name>
    <dbReference type="NCBI Taxonomy" id="1902579"/>
    <lineage>
        <taxon>Bacteria</taxon>
        <taxon>Pseudomonadati</taxon>
        <taxon>Pseudomonadota</taxon>
        <taxon>Alphaproteobacteria</taxon>
        <taxon>Hyphomicrobiales</taxon>
        <taxon>Candidatus Tokpelaia</taxon>
    </lineage>
</organism>
<dbReference type="InterPro" id="IPR036291">
    <property type="entry name" value="NAD(P)-bd_dom_sf"/>
</dbReference>
<dbReference type="PANTHER" id="PTHR42901:SF1">
    <property type="entry name" value="ALCOHOL DEHYDROGENASE"/>
    <property type="match status" value="1"/>
</dbReference>
<evidence type="ECO:0000256" key="2">
    <source>
        <dbReference type="ARBA" id="ARBA00023002"/>
    </source>
</evidence>
<evidence type="ECO:0000256" key="3">
    <source>
        <dbReference type="RuleBase" id="RU000363"/>
    </source>
</evidence>
<keyword evidence="5" id="KW-1185">Reference proteome</keyword>
<dbReference type="EMBL" id="CP017315">
    <property type="protein sequence ID" value="AQS41204.1"/>
    <property type="molecule type" value="Genomic_DNA"/>
</dbReference>
<protein>
    <submittedName>
        <fullName evidence="4">Short-chain dehydrogenase/reductase SDR</fullName>
    </submittedName>
</protein>
<evidence type="ECO:0000313" key="4">
    <source>
        <dbReference type="EMBL" id="AQS41204.1"/>
    </source>
</evidence>